<accession>D4DVA2</accession>
<dbReference type="Proteomes" id="UP000005536">
    <property type="component" value="Unassembled WGS sequence"/>
</dbReference>
<evidence type="ECO:0000313" key="1">
    <source>
        <dbReference type="EMBL" id="EFE48279.1"/>
    </source>
</evidence>
<protein>
    <submittedName>
        <fullName evidence="1">Uncharacterized protein</fullName>
    </submittedName>
</protein>
<dbReference type="AlphaFoldDB" id="D4DVA2"/>
<evidence type="ECO:0000313" key="2">
    <source>
        <dbReference type="Proteomes" id="UP000005536"/>
    </source>
</evidence>
<name>D4DVA2_NEIEG</name>
<proteinExistence type="predicted"/>
<comment type="caution">
    <text evidence="1">The sequence shown here is derived from an EMBL/GenBank/DDBJ whole genome shotgun (WGS) entry which is preliminary data.</text>
</comment>
<sequence length="41" mass="4693">MLFPHLAAFPFSNAVWAYRRPSESPLPKIYDIPTMPPHAKP</sequence>
<dbReference type="EMBL" id="ADBF01000257">
    <property type="protein sequence ID" value="EFE48279.1"/>
    <property type="molecule type" value="Genomic_DNA"/>
</dbReference>
<reference evidence="1 2" key="1">
    <citation type="submission" date="2010-02" db="EMBL/GenBank/DDBJ databases">
        <authorList>
            <person name="Weinstock G."/>
            <person name="Sodergren E."/>
            <person name="Clifton S."/>
            <person name="Fulton L."/>
            <person name="Fulton B."/>
            <person name="Courtney L."/>
            <person name="Fronick C."/>
            <person name="Harrison M."/>
            <person name="Strong C."/>
            <person name="Farmer C."/>
            <person name="Delahaunty K."/>
            <person name="Markovic C."/>
            <person name="Hall O."/>
            <person name="Minx P."/>
            <person name="Tomlinson C."/>
            <person name="Mitreva M."/>
            <person name="Nelson J."/>
            <person name="Hou S."/>
            <person name="Wollam A."/>
            <person name="Pepin K.H."/>
            <person name="Johnson M."/>
            <person name="Bhonagiri V."/>
            <person name="Zhang X."/>
            <person name="Suruliraj S."/>
            <person name="Warren W."/>
            <person name="Chinwalla A."/>
            <person name="Mardis E.R."/>
            <person name="Wilson R.K."/>
        </authorList>
    </citation>
    <scope>NUCLEOTIDE SEQUENCE [LARGE SCALE GENOMIC DNA]</scope>
    <source>
        <strain evidence="1 2">ATCC 29315</strain>
    </source>
</reference>
<gene>
    <name evidence="1" type="ORF">NEIELOOT_03018</name>
</gene>
<organism evidence="1 2">
    <name type="scientific">Neisseria elongata subsp. glycolytica ATCC 29315</name>
    <dbReference type="NCBI Taxonomy" id="546263"/>
    <lineage>
        <taxon>Bacteria</taxon>
        <taxon>Pseudomonadati</taxon>
        <taxon>Pseudomonadota</taxon>
        <taxon>Betaproteobacteria</taxon>
        <taxon>Neisseriales</taxon>
        <taxon>Neisseriaceae</taxon>
        <taxon>Neisseria</taxon>
    </lineage>
</organism>